<organism evidence="1">
    <name type="scientific">Lygus hesperus</name>
    <name type="common">Western plant bug</name>
    <dbReference type="NCBI Taxonomy" id="30085"/>
    <lineage>
        <taxon>Eukaryota</taxon>
        <taxon>Metazoa</taxon>
        <taxon>Ecdysozoa</taxon>
        <taxon>Arthropoda</taxon>
        <taxon>Hexapoda</taxon>
        <taxon>Insecta</taxon>
        <taxon>Pterygota</taxon>
        <taxon>Neoptera</taxon>
        <taxon>Paraneoptera</taxon>
        <taxon>Hemiptera</taxon>
        <taxon>Heteroptera</taxon>
        <taxon>Panheteroptera</taxon>
        <taxon>Cimicomorpha</taxon>
        <taxon>Miridae</taxon>
        <taxon>Mirini</taxon>
        <taxon>Lygus</taxon>
    </lineage>
</organism>
<evidence type="ECO:0000313" key="1">
    <source>
        <dbReference type="EMBL" id="JAG11764.1"/>
    </source>
</evidence>
<dbReference type="EMBL" id="GBHO01031840">
    <property type="protein sequence ID" value="JAG11764.1"/>
    <property type="molecule type" value="Transcribed_RNA"/>
</dbReference>
<gene>
    <name evidence="1" type="primary">CLF1</name>
    <name evidence="1" type="ORF">CM83_104184</name>
</gene>
<feature type="non-terminal residue" evidence="1">
    <location>
        <position position="1"/>
    </location>
</feature>
<reference evidence="1" key="2">
    <citation type="submission" date="2014-07" db="EMBL/GenBank/DDBJ databases">
        <authorList>
            <person name="Hull J."/>
        </authorList>
    </citation>
    <scope>NUCLEOTIDE SEQUENCE</scope>
</reference>
<dbReference type="AlphaFoldDB" id="A0A0A9WVJ4"/>
<protein>
    <submittedName>
        <fullName evidence="1">Pre-mRNA-splicing factor CLF1</fullName>
    </submittedName>
</protein>
<name>A0A0A9WVJ4_LYGHE</name>
<proteinExistence type="predicted"/>
<accession>A0A0A9WVJ4</accession>
<sequence length="106" mass="12217">PSAHPHSFMKGHKSWMSRGDGVSGGDSALWKEQLALAVITRTKQFLSCRQSHEKTLAATEEFQELQYTLDPVRISYFNSTVVRIYVRINPRTVQVYKEVDKNELYL</sequence>
<reference evidence="1" key="1">
    <citation type="journal article" date="2014" name="PLoS ONE">
        <title>Transcriptome-Based Identification of ABC Transporters in the Western Tarnished Plant Bug Lygus hesperus.</title>
        <authorList>
            <person name="Hull J.J."/>
            <person name="Chaney K."/>
            <person name="Geib S.M."/>
            <person name="Fabrick J.A."/>
            <person name="Brent C.S."/>
            <person name="Walsh D."/>
            <person name="Lavine L.C."/>
        </authorList>
    </citation>
    <scope>NUCLEOTIDE SEQUENCE</scope>
</reference>